<dbReference type="PANTHER" id="PTHR37313">
    <property type="entry name" value="UPF0749 PROTEIN RV1825"/>
    <property type="match status" value="1"/>
</dbReference>
<keyword evidence="4" id="KW-1185">Reference proteome</keyword>
<evidence type="ECO:0000256" key="2">
    <source>
        <dbReference type="SAM" id="Coils"/>
    </source>
</evidence>
<dbReference type="Pfam" id="PF05949">
    <property type="entry name" value="DUF881"/>
    <property type="match status" value="1"/>
</dbReference>
<dbReference type="Proteomes" id="UP000199159">
    <property type="component" value="Unassembled WGS sequence"/>
</dbReference>
<organism evidence="3 4">
    <name type="scientific">Litchfieldia salsa</name>
    <dbReference type="NCBI Taxonomy" id="930152"/>
    <lineage>
        <taxon>Bacteria</taxon>
        <taxon>Bacillati</taxon>
        <taxon>Bacillota</taxon>
        <taxon>Bacilli</taxon>
        <taxon>Bacillales</taxon>
        <taxon>Bacillaceae</taxon>
        <taxon>Litchfieldia</taxon>
    </lineage>
</organism>
<name>A0A1H0RDY0_9BACI</name>
<dbReference type="AlphaFoldDB" id="A0A1H0RDY0"/>
<dbReference type="EMBL" id="FNJU01000002">
    <property type="protein sequence ID" value="SDP27747.1"/>
    <property type="molecule type" value="Genomic_DNA"/>
</dbReference>
<accession>A0A1H0RDY0</accession>
<dbReference type="RefSeq" id="WP_090850446.1">
    <property type="nucleotide sequence ID" value="NZ_FNJU01000002.1"/>
</dbReference>
<gene>
    <name evidence="3" type="ORF">SAMN05216565_102168</name>
</gene>
<feature type="coiled-coil region" evidence="2">
    <location>
        <begin position="45"/>
        <end position="86"/>
    </location>
</feature>
<proteinExistence type="inferred from homology"/>
<reference evidence="4" key="1">
    <citation type="submission" date="2016-10" db="EMBL/GenBank/DDBJ databases">
        <authorList>
            <person name="Varghese N."/>
            <person name="Submissions S."/>
        </authorList>
    </citation>
    <scope>NUCLEOTIDE SEQUENCE [LARGE SCALE GENOMIC DNA]</scope>
    <source>
        <strain evidence="4">IBRC-M10078</strain>
    </source>
</reference>
<dbReference type="PANTHER" id="PTHR37313:SF2">
    <property type="entry name" value="UPF0749 PROTEIN YLXX"/>
    <property type="match status" value="1"/>
</dbReference>
<protein>
    <submittedName>
        <fullName evidence="3">Uncharacterized conserved protein YlxW, UPF0749 family</fullName>
    </submittedName>
</protein>
<keyword evidence="2" id="KW-0175">Coiled coil</keyword>
<evidence type="ECO:0000313" key="4">
    <source>
        <dbReference type="Proteomes" id="UP000199159"/>
    </source>
</evidence>
<dbReference type="STRING" id="930152.SAMN05216565_102168"/>
<dbReference type="OrthoDB" id="9776196at2"/>
<dbReference type="InterPro" id="IPR010273">
    <property type="entry name" value="DUF881"/>
</dbReference>
<evidence type="ECO:0000256" key="1">
    <source>
        <dbReference type="ARBA" id="ARBA00009108"/>
    </source>
</evidence>
<sequence>MRLKGRHVILSLVCIVLGFMISFSYQFTKKETPDGRLTDRQWSKENEIRTLLIEQKERNRELQEELSSQQEIVREIEEELAMKEKEQIYFNLVEDVEKYRMFIGEIKVKGPGVSVTLEDASYVPSGEDVNNYLVHESHLFKVINELFISGAQAVSVNGKRLTHNSYLYCNGPVVTVDGNQYPAPFIISAIGNPDVLIPALNINGGVNEQLVQDNIVVTIEKAEITMDPLLQTSND</sequence>
<comment type="similarity">
    <text evidence="1">Belongs to the UPF0749 family.</text>
</comment>
<evidence type="ECO:0000313" key="3">
    <source>
        <dbReference type="EMBL" id="SDP27747.1"/>
    </source>
</evidence>
<dbReference type="Gene3D" id="3.30.70.1880">
    <property type="entry name" value="Protein of unknown function DUF881"/>
    <property type="match status" value="1"/>
</dbReference>